<gene>
    <name evidence="4" type="ORF">NS226_14000</name>
</gene>
<evidence type="ECO:0000313" key="5">
    <source>
        <dbReference type="Proteomes" id="UP000078272"/>
    </source>
</evidence>
<evidence type="ECO:0000256" key="1">
    <source>
        <dbReference type="ARBA" id="ARBA00022763"/>
    </source>
</evidence>
<dbReference type="CDD" id="cd03468">
    <property type="entry name" value="PolY_like"/>
    <property type="match status" value="1"/>
</dbReference>
<proteinExistence type="predicted"/>
<dbReference type="InterPro" id="IPR050356">
    <property type="entry name" value="SulA_CellDiv_inhibitor"/>
</dbReference>
<evidence type="ECO:0000256" key="2">
    <source>
        <dbReference type="SAM" id="MobiDB-lite"/>
    </source>
</evidence>
<dbReference type="EMBL" id="LDPZ01000027">
    <property type="protein sequence ID" value="KTQ94198.1"/>
    <property type="molecule type" value="Genomic_DNA"/>
</dbReference>
<comment type="caution">
    <text evidence="4">The sequence shown here is derived from an EMBL/GenBank/DDBJ whole genome shotgun (WGS) entry which is preliminary data.</text>
</comment>
<feature type="region of interest" description="Disordered" evidence="2">
    <location>
        <begin position="41"/>
        <end position="91"/>
    </location>
</feature>
<evidence type="ECO:0000259" key="3">
    <source>
        <dbReference type="Pfam" id="PF00817"/>
    </source>
</evidence>
<reference evidence="4 5" key="1">
    <citation type="journal article" date="2016" name="Front. Microbiol.">
        <title>Genomic Resource of Rice Seed Associated Bacteria.</title>
        <authorList>
            <person name="Midha S."/>
            <person name="Bansal K."/>
            <person name="Sharma S."/>
            <person name="Kumar N."/>
            <person name="Patil P.P."/>
            <person name="Chaudhry V."/>
            <person name="Patil P.B."/>
        </authorList>
    </citation>
    <scope>NUCLEOTIDE SEQUENCE [LARGE SCALE GENOMIC DNA]</scope>
    <source>
        <strain evidence="4 5">NS226</strain>
    </source>
</reference>
<dbReference type="SUPFAM" id="SSF56672">
    <property type="entry name" value="DNA/RNA polymerases"/>
    <property type="match status" value="1"/>
</dbReference>
<dbReference type="GO" id="GO:0006281">
    <property type="term" value="P:DNA repair"/>
    <property type="evidence" value="ECO:0007669"/>
    <property type="project" value="InterPro"/>
</dbReference>
<dbReference type="Proteomes" id="UP000078272">
    <property type="component" value="Unassembled WGS sequence"/>
</dbReference>
<dbReference type="PATRIC" id="fig|401562.3.peg.2415"/>
<feature type="domain" description="UmuC" evidence="3">
    <location>
        <begin position="98"/>
        <end position="220"/>
    </location>
</feature>
<dbReference type="InterPro" id="IPR043502">
    <property type="entry name" value="DNA/RNA_pol_sf"/>
</dbReference>
<accession>A0A175R7K1</accession>
<dbReference type="eggNOG" id="COG0389">
    <property type="taxonomic scope" value="Bacteria"/>
</dbReference>
<dbReference type="PANTHER" id="PTHR35369">
    <property type="entry name" value="BLR3025 PROTEIN-RELATED"/>
    <property type="match status" value="1"/>
</dbReference>
<protein>
    <recommendedName>
        <fullName evidence="3">UmuC domain-containing protein</fullName>
    </recommendedName>
</protein>
<name>A0A175R7K1_9HYPH</name>
<keyword evidence="1" id="KW-0227">DNA damage</keyword>
<dbReference type="STRING" id="401562.NS365_05995"/>
<dbReference type="PANTHER" id="PTHR35369:SF2">
    <property type="entry name" value="BLR3025 PROTEIN"/>
    <property type="match status" value="1"/>
</dbReference>
<organism evidence="4 5">
    <name type="scientific">Aureimonas ureilytica</name>
    <dbReference type="NCBI Taxonomy" id="401562"/>
    <lineage>
        <taxon>Bacteria</taxon>
        <taxon>Pseudomonadati</taxon>
        <taxon>Pseudomonadota</taxon>
        <taxon>Alphaproteobacteria</taxon>
        <taxon>Hyphomicrobiales</taxon>
        <taxon>Aurantimonadaceae</taxon>
        <taxon>Aureimonas</taxon>
    </lineage>
</organism>
<dbReference type="AlphaFoldDB" id="A0A175R7K1"/>
<dbReference type="InterPro" id="IPR001126">
    <property type="entry name" value="UmuC"/>
</dbReference>
<dbReference type="Pfam" id="PF00817">
    <property type="entry name" value="IMS"/>
    <property type="match status" value="1"/>
</dbReference>
<sequence>MSVDSSKPSVPPRFLALFFPRLPTDRLRRQKFGRSWRLETEGVEGPSLTATPLDPSAGAPVLTPRLGAGNGHRPPATMPPATLRPSQREPAPGAEVLRPLALYERQNGAERLVALCDLAARLGLRPGLGVAEARARFPELELCESDRAADRHLLEALADAAERYTPLVALDGRQGLVLDISGCAHLFGGEGGLCREVQLRFRAQGFALGWGLASHPALASALARHRPGTCLLEGAEPPVLTALPIAALRIGAEERGRLARLGLVTIGDLLALSRAQLARRFGSGLLTRLDALTGRHRPPIEPRRFVASLTHERLLFEPVSLSDDILRIANHLAGHLKPELEARGQGARRLELTLFRVDGRVERLPVRTARPLRDPRRIERLFAERLKGIGDDLDVGFGYDLLRLSVVETEAMAEAQTSLAEEESAPEALAELLDRLSTRLGETALFSLEPDESHRPERAQHRVQWLSASDAGAGDTPLAPRPLRLLVPPEPVSATAEVPDGPIRQFRWRRAHYRVERIEGPERIAPEWWREDAAPERDYFRVEDEGGRRYWMFREGARPDGASGWFLHGLFA</sequence>
<evidence type="ECO:0000313" key="4">
    <source>
        <dbReference type="EMBL" id="KTQ94198.1"/>
    </source>
</evidence>